<evidence type="ECO:0000256" key="1">
    <source>
        <dbReference type="SAM" id="MobiDB-lite"/>
    </source>
</evidence>
<dbReference type="OrthoDB" id="10003658at2759"/>
<organism evidence="2 3">
    <name type="scientific">Mytilus coruscus</name>
    <name type="common">Sea mussel</name>
    <dbReference type="NCBI Taxonomy" id="42192"/>
    <lineage>
        <taxon>Eukaryota</taxon>
        <taxon>Metazoa</taxon>
        <taxon>Spiralia</taxon>
        <taxon>Lophotrochozoa</taxon>
        <taxon>Mollusca</taxon>
        <taxon>Bivalvia</taxon>
        <taxon>Autobranchia</taxon>
        <taxon>Pteriomorphia</taxon>
        <taxon>Mytilida</taxon>
        <taxon>Mytiloidea</taxon>
        <taxon>Mytilidae</taxon>
        <taxon>Mytilinae</taxon>
        <taxon>Mytilus</taxon>
    </lineage>
</organism>
<evidence type="ECO:0000313" key="2">
    <source>
        <dbReference type="EMBL" id="CAC5407819.1"/>
    </source>
</evidence>
<feature type="compositionally biased region" description="Basic and acidic residues" evidence="1">
    <location>
        <begin position="300"/>
        <end position="328"/>
    </location>
</feature>
<feature type="compositionally biased region" description="Polar residues" evidence="1">
    <location>
        <begin position="337"/>
        <end position="351"/>
    </location>
</feature>
<accession>A0A6J8DI64</accession>
<dbReference type="AlphaFoldDB" id="A0A6J8DI64"/>
<protein>
    <submittedName>
        <fullName evidence="2">Uncharacterized protein</fullName>
    </submittedName>
</protein>
<feature type="region of interest" description="Disordered" evidence="1">
    <location>
        <begin position="300"/>
        <end position="351"/>
    </location>
</feature>
<name>A0A6J8DI64_MYTCO</name>
<evidence type="ECO:0000313" key="3">
    <source>
        <dbReference type="Proteomes" id="UP000507470"/>
    </source>
</evidence>
<proteinExistence type="predicted"/>
<dbReference type="Proteomes" id="UP000507470">
    <property type="component" value="Unassembled WGS sequence"/>
</dbReference>
<sequence>MIRQKSHSGIPGTAISTGVKGKKSLVPTSSTLDHDMTKASLTPSVILKCKVPESADKSFVSGTVFVAVNDSVFQTSSPFQHAAMMTKVLESPAPVLLKFTDGGTDQRNTLEAVKCANICLFKELNLDMLIHGRCAPGQSWTNPAERVMSILNLGLQNVSLERIELESAVERILAQEKPEIKESWKESVEPVHSVVRNRLIRLKLKDEPIQVVDPVLDDSIDVLKRHLRELFPQLDLQKLQKVHTKKVADYVSWIEKHCKMIHYVFQIRKCSDRNCCLEPSLSAEKLQWLPDPVLEEDGNHCKKYNDVKNQDTTEKDRPSLRQAKEKPVKRNKRNETVGINETDTNQNANQSTESTPVLIEDNMLTSDPSLYTVQNARSVCECIGCAKPRVVYSHHRLTEWQQISLIVAMSEYEYTCGSALLPPSTQLCDKVVCKSNLTCSMPVELAYYSS</sequence>
<dbReference type="EMBL" id="CACVKT020007423">
    <property type="protein sequence ID" value="CAC5407819.1"/>
    <property type="molecule type" value="Genomic_DNA"/>
</dbReference>
<reference evidence="2 3" key="1">
    <citation type="submission" date="2020-06" db="EMBL/GenBank/DDBJ databases">
        <authorList>
            <person name="Li R."/>
            <person name="Bekaert M."/>
        </authorList>
    </citation>
    <scope>NUCLEOTIDE SEQUENCE [LARGE SCALE GENOMIC DNA]</scope>
    <source>
        <strain evidence="3">wild</strain>
    </source>
</reference>
<keyword evidence="3" id="KW-1185">Reference proteome</keyword>
<gene>
    <name evidence="2" type="ORF">MCOR_41256</name>
</gene>